<feature type="domain" description="DUF6894" evidence="1">
    <location>
        <begin position="18"/>
        <end position="71"/>
    </location>
</feature>
<organism evidence="2 3">
    <name type="scientific">Methylobacterium terrae</name>
    <dbReference type="NCBI Taxonomy" id="2202827"/>
    <lineage>
        <taxon>Bacteria</taxon>
        <taxon>Pseudomonadati</taxon>
        <taxon>Pseudomonadota</taxon>
        <taxon>Alphaproteobacteria</taxon>
        <taxon>Hyphomicrobiales</taxon>
        <taxon>Methylobacteriaceae</taxon>
        <taxon>Methylobacterium</taxon>
    </lineage>
</organism>
<accession>A0A2U8WJU3</accession>
<protein>
    <recommendedName>
        <fullName evidence="1">DUF6894 domain-containing protein</fullName>
    </recommendedName>
</protein>
<dbReference type="RefSeq" id="WP_109958748.1">
    <property type="nucleotide sequence ID" value="NZ_CP029553.1"/>
</dbReference>
<reference evidence="2 3" key="1">
    <citation type="submission" date="2018-05" db="EMBL/GenBank/DDBJ databases">
        <title>Complete Genome Sequence of Methylobacterium sp. 17Sr1-28.</title>
        <authorList>
            <person name="Srinivasan S."/>
        </authorList>
    </citation>
    <scope>NUCLEOTIDE SEQUENCE [LARGE SCALE GENOMIC DNA]</scope>
    <source>
        <strain evidence="2 3">17Sr1-28</strain>
    </source>
</reference>
<dbReference type="Gene3D" id="3.30.450.20">
    <property type="entry name" value="PAS domain"/>
    <property type="match status" value="1"/>
</dbReference>
<dbReference type="SUPFAM" id="SSF55785">
    <property type="entry name" value="PYP-like sensor domain (PAS domain)"/>
    <property type="match status" value="1"/>
</dbReference>
<dbReference type="Proteomes" id="UP000245444">
    <property type="component" value="Chromosome"/>
</dbReference>
<dbReference type="Pfam" id="PF21834">
    <property type="entry name" value="DUF6894"/>
    <property type="match status" value="1"/>
</dbReference>
<proteinExistence type="predicted"/>
<keyword evidence="3" id="KW-1185">Reference proteome</keyword>
<dbReference type="InterPro" id="IPR054189">
    <property type="entry name" value="DUF6894"/>
</dbReference>
<sequence>MPNYYLVFSDIHEAAPSDPIEFADLHHAYLAVCASIPGIAQELLIERKDPLAASCVIADDKGRNLMTVPFTDVLSPSEWRPTKARRRPHGWPRSARSRDDLALASFRRMFGPVDAGCVLMTPEMHIVEMNRFGARHSHVDPEAIRGRSIYGIFADLHGAPKANFTKFMSLAQAGAASQITDLPYLVLDAEGQTTNGWWNARTWPIFDDDENLLGFVEWAEPFTAPTRGGRTKVTVAQKSV</sequence>
<dbReference type="AlphaFoldDB" id="A0A2U8WJU3"/>
<evidence type="ECO:0000313" key="3">
    <source>
        <dbReference type="Proteomes" id="UP000245444"/>
    </source>
</evidence>
<dbReference type="OrthoDB" id="8000819at2"/>
<evidence type="ECO:0000259" key="1">
    <source>
        <dbReference type="Pfam" id="PF21834"/>
    </source>
</evidence>
<evidence type="ECO:0000313" key="2">
    <source>
        <dbReference type="EMBL" id="AWN46403.1"/>
    </source>
</evidence>
<gene>
    <name evidence="2" type="ORF">DK419_08805</name>
</gene>
<dbReference type="EMBL" id="CP029553">
    <property type="protein sequence ID" value="AWN46403.1"/>
    <property type="molecule type" value="Genomic_DNA"/>
</dbReference>
<dbReference type="InterPro" id="IPR035965">
    <property type="entry name" value="PAS-like_dom_sf"/>
</dbReference>
<dbReference type="KEGG" id="mtea:DK419_08805"/>
<name>A0A2U8WJU3_9HYPH</name>